<evidence type="ECO:0000256" key="2">
    <source>
        <dbReference type="ARBA" id="ARBA00023012"/>
    </source>
</evidence>
<dbReference type="PANTHER" id="PTHR48111:SF40">
    <property type="entry name" value="PHOSPHATE REGULON TRANSCRIPTIONAL REGULATORY PROTEIN PHOB"/>
    <property type="match status" value="1"/>
</dbReference>
<evidence type="ECO:0000313" key="8">
    <source>
        <dbReference type="Proteomes" id="UP001595604"/>
    </source>
</evidence>
<comment type="caution">
    <text evidence="7">The sequence shown here is derived from an EMBL/GenBank/DDBJ whole genome shotgun (WGS) entry which is preliminary data.</text>
</comment>
<dbReference type="InterPro" id="IPR039420">
    <property type="entry name" value="WalR-like"/>
</dbReference>
<proteinExistence type="predicted"/>
<feature type="compositionally biased region" description="Low complexity" evidence="5">
    <location>
        <begin position="11"/>
        <end position="24"/>
    </location>
</feature>
<dbReference type="InterPro" id="IPR016032">
    <property type="entry name" value="Sig_transdc_resp-reg_C-effctor"/>
</dbReference>
<feature type="region of interest" description="Disordered" evidence="5">
    <location>
        <begin position="1"/>
        <end position="24"/>
    </location>
</feature>
<dbReference type="PROSITE" id="PS51755">
    <property type="entry name" value="OMPR_PHOB"/>
    <property type="match status" value="1"/>
</dbReference>
<dbReference type="InterPro" id="IPR036388">
    <property type="entry name" value="WH-like_DNA-bd_sf"/>
</dbReference>
<keyword evidence="1" id="KW-0597">Phosphoprotein</keyword>
<dbReference type="RefSeq" id="WP_379510684.1">
    <property type="nucleotide sequence ID" value="NZ_JBHRTQ010000013.1"/>
</dbReference>
<dbReference type="PANTHER" id="PTHR48111">
    <property type="entry name" value="REGULATOR OF RPOS"/>
    <property type="match status" value="1"/>
</dbReference>
<dbReference type="InterPro" id="IPR001867">
    <property type="entry name" value="OmpR/PhoB-type_DNA-bd"/>
</dbReference>
<evidence type="ECO:0000313" key="7">
    <source>
        <dbReference type="EMBL" id="MFC3175305.1"/>
    </source>
</evidence>
<dbReference type="EMBL" id="JBHRTQ010000013">
    <property type="protein sequence ID" value="MFC3175305.1"/>
    <property type="molecule type" value="Genomic_DNA"/>
</dbReference>
<evidence type="ECO:0000256" key="4">
    <source>
        <dbReference type="PROSITE-ProRule" id="PRU01091"/>
    </source>
</evidence>
<evidence type="ECO:0000256" key="3">
    <source>
        <dbReference type="ARBA" id="ARBA00023125"/>
    </source>
</evidence>
<dbReference type="Pfam" id="PF00486">
    <property type="entry name" value="Trans_reg_C"/>
    <property type="match status" value="1"/>
</dbReference>
<protein>
    <submittedName>
        <fullName evidence="7">Winged helix-turn-helix domain-containing protein</fullName>
    </submittedName>
</protein>
<feature type="DNA-binding region" description="OmpR/PhoB-type" evidence="4">
    <location>
        <begin position="31"/>
        <end position="129"/>
    </location>
</feature>
<keyword evidence="2" id="KW-0902">Two-component regulatory system</keyword>
<dbReference type="CDD" id="cd00383">
    <property type="entry name" value="trans_reg_C"/>
    <property type="match status" value="1"/>
</dbReference>
<sequence length="136" mass="15180">MSDHPAVASHQPQMTPQPAPQLAQTPESNLAGRLRHGELTIDPVAFAARFRGQVLALRPNEFRLLAHFVANPDRVFSRTALIDSLGKDSGLIDERTVDVWTGRLRRALREQGVPDPLRTVRSRGYVLDSIHDDRAE</sequence>
<dbReference type="SUPFAM" id="SSF46894">
    <property type="entry name" value="C-terminal effector domain of the bipartite response regulators"/>
    <property type="match status" value="1"/>
</dbReference>
<evidence type="ECO:0000256" key="5">
    <source>
        <dbReference type="SAM" id="MobiDB-lite"/>
    </source>
</evidence>
<dbReference type="Proteomes" id="UP001595604">
    <property type="component" value="Unassembled WGS sequence"/>
</dbReference>
<keyword evidence="3 4" id="KW-0238">DNA-binding</keyword>
<name>A0ABV7IRL2_9SPHN</name>
<gene>
    <name evidence="7" type="ORF">ACFOD9_13675</name>
</gene>
<evidence type="ECO:0000259" key="6">
    <source>
        <dbReference type="PROSITE" id="PS51755"/>
    </source>
</evidence>
<organism evidence="7 8">
    <name type="scientific">Novosphingobium bradum</name>
    <dbReference type="NCBI Taxonomy" id="1737444"/>
    <lineage>
        <taxon>Bacteria</taxon>
        <taxon>Pseudomonadati</taxon>
        <taxon>Pseudomonadota</taxon>
        <taxon>Alphaproteobacteria</taxon>
        <taxon>Sphingomonadales</taxon>
        <taxon>Sphingomonadaceae</taxon>
        <taxon>Novosphingobium</taxon>
    </lineage>
</organism>
<keyword evidence="8" id="KW-1185">Reference proteome</keyword>
<accession>A0ABV7IRL2</accession>
<dbReference type="SMART" id="SM00862">
    <property type="entry name" value="Trans_reg_C"/>
    <property type="match status" value="1"/>
</dbReference>
<dbReference type="Gene3D" id="1.10.10.10">
    <property type="entry name" value="Winged helix-like DNA-binding domain superfamily/Winged helix DNA-binding domain"/>
    <property type="match status" value="1"/>
</dbReference>
<feature type="domain" description="OmpR/PhoB-type" evidence="6">
    <location>
        <begin position="31"/>
        <end position="129"/>
    </location>
</feature>
<evidence type="ECO:0000256" key="1">
    <source>
        <dbReference type="ARBA" id="ARBA00022553"/>
    </source>
</evidence>
<reference evidence="8" key="1">
    <citation type="journal article" date="2019" name="Int. J. Syst. Evol. Microbiol.">
        <title>The Global Catalogue of Microorganisms (GCM) 10K type strain sequencing project: providing services to taxonomists for standard genome sequencing and annotation.</title>
        <authorList>
            <consortium name="The Broad Institute Genomics Platform"/>
            <consortium name="The Broad Institute Genome Sequencing Center for Infectious Disease"/>
            <person name="Wu L."/>
            <person name="Ma J."/>
        </authorList>
    </citation>
    <scope>NUCLEOTIDE SEQUENCE [LARGE SCALE GENOMIC DNA]</scope>
    <source>
        <strain evidence="8">KCTC 42984</strain>
    </source>
</reference>